<proteinExistence type="predicted"/>
<evidence type="ECO:0000256" key="1">
    <source>
        <dbReference type="SAM" id="MobiDB-lite"/>
    </source>
</evidence>
<evidence type="ECO:0000313" key="3">
    <source>
        <dbReference type="Proteomes" id="UP001522868"/>
    </source>
</evidence>
<feature type="compositionally biased region" description="Low complexity" evidence="1">
    <location>
        <begin position="401"/>
        <end position="411"/>
    </location>
</feature>
<dbReference type="EMBL" id="JALPTH010000026">
    <property type="protein sequence ID" value="MCK8680404.1"/>
    <property type="molecule type" value="Genomic_DNA"/>
</dbReference>
<feature type="compositionally biased region" description="Low complexity" evidence="1">
    <location>
        <begin position="329"/>
        <end position="342"/>
    </location>
</feature>
<feature type="compositionally biased region" description="Gly residues" evidence="1">
    <location>
        <begin position="433"/>
        <end position="444"/>
    </location>
</feature>
<dbReference type="Proteomes" id="UP001522868">
    <property type="component" value="Unassembled WGS sequence"/>
</dbReference>
<gene>
    <name evidence="2" type="ORF">M1O15_24000</name>
</gene>
<keyword evidence="3" id="KW-1185">Reference proteome</keyword>
<sequence>MTEAKPPAPQTADQRHEQVETYQQAFDTAAQSVTKQVAAVQQLPFVGAFFGGRTSFEDVPLNSMLNLLESANPADLSEAGRRLQRVTEALNDAAKQLDGYVRATEWKGEGAEEFRRFGSELTTYTYSLGTFANAVGAQMEIAATGLTSVRNSVPPRDGRLVQKRPEDFPLTQRGTDNLDYQKAVKIEKDRQEAINQMNRLASFYSVSETMLAMQEPPTLPRPLGTAVPPPMDAVGRRRGQGGADNSSPTGGSLAHVSGSQPAAAWSERTRVADGTPRPELTERPIEAVGSGQRVEINSVAPPAPPAQVPTAPQLPHTGPTTVSTVPPLVAGSVPPVRPAAAPSKGVGTGGVRRPGGAPAANAFGRPGSTAGGVVQKSGGSAAGAAGRSVGPVNGRAGSPFATGSGAAAGRAGVPGGTAQAPINGRSGGATAQGAGGRSGNGAFGARGVQSGIVGGTPQQRPAAGTSPRMPRGTVIGSESSGGRAGTSRPVSGGVIGGQQTGGPSRPGGRGTASVNGVVGTPKGGGTPGAQPGSSAGGMRGNRRRKKDENDRNGSSRPDYLTEDEETWLARPRNTVPPVID</sequence>
<evidence type="ECO:0008006" key="4">
    <source>
        <dbReference type="Google" id="ProtNLM"/>
    </source>
</evidence>
<evidence type="ECO:0000313" key="2">
    <source>
        <dbReference type="EMBL" id="MCK8680404.1"/>
    </source>
</evidence>
<reference evidence="2 3" key="1">
    <citation type="submission" date="2022-04" db="EMBL/GenBank/DDBJ databases">
        <title>Streptomyces sp. nov. LCR6-01 isolated from Lichen of Dirinaria sp.</title>
        <authorList>
            <person name="Kanchanasin P."/>
            <person name="Tanasupawat S."/>
            <person name="Phongsopitanun W."/>
        </authorList>
    </citation>
    <scope>NUCLEOTIDE SEQUENCE [LARGE SCALE GENOMIC DNA]</scope>
    <source>
        <strain evidence="2 3">LCR6-01</strain>
    </source>
</reference>
<feature type="region of interest" description="Disordered" evidence="1">
    <location>
        <begin position="215"/>
        <end position="580"/>
    </location>
</feature>
<dbReference type="RefSeq" id="WP_248636216.1">
    <property type="nucleotide sequence ID" value="NZ_JALPTH010000026.1"/>
</dbReference>
<accession>A0ABT0IGF0</accession>
<feature type="compositionally biased region" description="Gly residues" evidence="1">
    <location>
        <begin position="493"/>
        <end position="510"/>
    </location>
</feature>
<organism evidence="2 3">
    <name type="scientific">Streptomyces lichenis</name>
    <dbReference type="NCBI Taxonomy" id="2306967"/>
    <lineage>
        <taxon>Bacteria</taxon>
        <taxon>Bacillati</taxon>
        <taxon>Actinomycetota</taxon>
        <taxon>Actinomycetes</taxon>
        <taxon>Kitasatosporales</taxon>
        <taxon>Streptomycetaceae</taxon>
        <taxon>Streptomyces</taxon>
    </lineage>
</organism>
<comment type="caution">
    <text evidence="2">The sequence shown here is derived from an EMBL/GenBank/DDBJ whole genome shotgun (WGS) entry which is preliminary data.</text>
</comment>
<dbReference type="InterPro" id="IPR038332">
    <property type="entry name" value="PPE_sf"/>
</dbReference>
<feature type="compositionally biased region" description="Low complexity" evidence="1">
    <location>
        <begin position="354"/>
        <end position="390"/>
    </location>
</feature>
<dbReference type="Gene3D" id="1.20.1260.20">
    <property type="entry name" value="PPE superfamily"/>
    <property type="match status" value="1"/>
</dbReference>
<protein>
    <recommendedName>
        <fullName evidence="4">PPE domain-containing protein</fullName>
    </recommendedName>
</protein>
<name>A0ABT0IGF0_9ACTN</name>